<keyword evidence="1" id="KW-0046">Antibiotic resistance</keyword>
<evidence type="ECO:0000259" key="2">
    <source>
        <dbReference type="Pfam" id="PF00903"/>
    </source>
</evidence>
<dbReference type="AlphaFoldDB" id="A0A543FUB7"/>
<keyword evidence="4" id="KW-1185">Reference proteome</keyword>
<protein>
    <recommendedName>
        <fullName evidence="2">Glyoxalase/fosfomycin resistance/dioxygenase domain-containing protein</fullName>
    </recommendedName>
</protein>
<reference evidence="3 4" key="1">
    <citation type="submission" date="2019-06" db="EMBL/GenBank/DDBJ databases">
        <title>Sequencing the genomes of 1000 actinobacteria strains.</title>
        <authorList>
            <person name="Klenk H.-P."/>
        </authorList>
    </citation>
    <scope>NUCLEOTIDE SEQUENCE [LARGE SCALE GENOMIC DNA]</scope>
    <source>
        <strain evidence="3 4">DSM 45511</strain>
    </source>
</reference>
<evidence type="ECO:0000256" key="1">
    <source>
        <dbReference type="ARBA" id="ARBA00023251"/>
    </source>
</evidence>
<dbReference type="EMBL" id="VFPH01000002">
    <property type="protein sequence ID" value="TQM37425.1"/>
    <property type="molecule type" value="Genomic_DNA"/>
</dbReference>
<dbReference type="InterPro" id="IPR000335">
    <property type="entry name" value="Bleomycin-R"/>
</dbReference>
<evidence type="ECO:0000313" key="3">
    <source>
        <dbReference type="EMBL" id="TQM37425.1"/>
    </source>
</evidence>
<sequence>MASTGERAVPILTVGDLDEAVGFYALLGFRVESRYDGYVIMGRTPTTELHLSWFPDHDPHLTAGSIYLRTTDPQALYDSLRAELTRQGVLYPAPASGLTPELTAELRARVASGERLVRLHEIEDKPWGMREFTVIDTAGNAVRVGQVSAG</sequence>
<gene>
    <name evidence="3" type="ORF">FB388_4634</name>
</gene>
<dbReference type="Proteomes" id="UP000319818">
    <property type="component" value="Unassembled WGS sequence"/>
</dbReference>
<dbReference type="GO" id="GO:0046677">
    <property type="term" value="P:response to antibiotic"/>
    <property type="evidence" value="ECO:0007669"/>
    <property type="project" value="UniProtKB-KW"/>
</dbReference>
<proteinExistence type="predicted"/>
<dbReference type="CDD" id="cd08349">
    <property type="entry name" value="BLMA_like"/>
    <property type="match status" value="1"/>
</dbReference>
<comment type="caution">
    <text evidence="3">The sequence shown here is derived from an EMBL/GenBank/DDBJ whole genome shotgun (WGS) entry which is preliminary data.</text>
</comment>
<accession>A0A543FUB7</accession>
<evidence type="ECO:0000313" key="4">
    <source>
        <dbReference type="Proteomes" id="UP000319818"/>
    </source>
</evidence>
<dbReference type="Gene3D" id="3.10.180.10">
    <property type="entry name" value="2,3-Dihydroxybiphenyl 1,2-Dioxygenase, domain 1"/>
    <property type="match status" value="1"/>
</dbReference>
<dbReference type="InterPro" id="IPR029068">
    <property type="entry name" value="Glyas_Bleomycin-R_OHBP_Dase"/>
</dbReference>
<dbReference type="InterPro" id="IPR004360">
    <property type="entry name" value="Glyas_Fos-R_dOase_dom"/>
</dbReference>
<organism evidence="3 4">
    <name type="scientific">Pseudonocardia cypriaca</name>
    <dbReference type="NCBI Taxonomy" id="882449"/>
    <lineage>
        <taxon>Bacteria</taxon>
        <taxon>Bacillati</taxon>
        <taxon>Actinomycetota</taxon>
        <taxon>Actinomycetes</taxon>
        <taxon>Pseudonocardiales</taxon>
        <taxon>Pseudonocardiaceae</taxon>
        <taxon>Pseudonocardia</taxon>
    </lineage>
</organism>
<name>A0A543FUB7_9PSEU</name>
<feature type="domain" description="Glyoxalase/fosfomycin resistance/dioxygenase" evidence="2">
    <location>
        <begin position="12"/>
        <end position="82"/>
    </location>
</feature>
<dbReference type="SUPFAM" id="SSF54593">
    <property type="entry name" value="Glyoxalase/Bleomycin resistance protein/Dihydroxybiphenyl dioxygenase"/>
    <property type="match status" value="1"/>
</dbReference>
<dbReference type="Pfam" id="PF00903">
    <property type="entry name" value="Glyoxalase"/>
    <property type="match status" value="1"/>
</dbReference>